<feature type="compositionally biased region" description="Basic and acidic residues" evidence="2">
    <location>
        <begin position="541"/>
        <end position="552"/>
    </location>
</feature>
<reference evidence="4" key="2">
    <citation type="submission" date="2021-05" db="UniProtKB">
        <authorList>
            <consortium name="EnsemblPlants"/>
        </authorList>
    </citation>
    <scope>IDENTIFICATION</scope>
    <source>
        <strain evidence="4">subsp. malaccensis</strain>
    </source>
</reference>
<feature type="compositionally biased region" description="Basic and acidic residues" evidence="2">
    <location>
        <begin position="49"/>
        <end position="62"/>
    </location>
</feature>
<dbReference type="FunCoup" id="A0A804KW83">
    <property type="interactions" value="1274"/>
</dbReference>
<organism evidence="4 5">
    <name type="scientific">Musa acuminata subsp. malaccensis</name>
    <name type="common">Wild banana</name>
    <name type="synonym">Musa malaccensis</name>
    <dbReference type="NCBI Taxonomy" id="214687"/>
    <lineage>
        <taxon>Eukaryota</taxon>
        <taxon>Viridiplantae</taxon>
        <taxon>Streptophyta</taxon>
        <taxon>Embryophyta</taxon>
        <taxon>Tracheophyta</taxon>
        <taxon>Spermatophyta</taxon>
        <taxon>Magnoliopsida</taxon>
        <taxon>Liliopsida</taxon>
        <taxon>Zingiberales</taxon>
        <taxon>Musaceae</taxon>
        <taxon>Musa</taxon>
    </lineage>
</organism>
<feature type="region of interest" description="Disordered" evidence="2">
    <location>
        <begin position="43"/>
        <end position="65"/>
    </location>
</feature>
<feature type="compositionally biased region" description="Low complexity" evidence="2">
    <location>
        <begin position="1"/>
        <end position="11"/>
    </location>
</feature>
<dbReference type="KEGG" id="mus:104000820"/>
<feature type="coiled-coil region" evidence="1">
    <location>
        <begin position="217"/>
        <end position="251"/>
    </location>
</feature>
<dbReference type="PANTHER" id="PTHR31071">
    <property type="entry name" value="GB|AAF24581.1"/>
    <property type="match status" value="1"/>
</dbReference>
<evidence type="ECO:0000256" key="2">
    <source>
        <dbReference type="SAM" id="MobiDB-lite"/>
    </source>
</evidence>
<keyword evidence="5" id="KW-1185">Reference proteome</keyword>
<dbReference type="OrthoDB" id="670909at2759"/>
<dbReference type="EMBL" id="HG996476">
    <property type="protein sequence ID" value="CAG1853540.1"/>
    <property type="molecule type" value="Genomic_DNA"/>
</dbReference>
<dbReference type="Gramene" id="Ma10_t14750.1">
    <property type="protein sequence ID" value="Ma10_p14750.1"/>
    <property type="gene ID" value="Ma10_g14750"/>
</dbReference>
<protein>
    <submittedName>
        <fullName evidence="3">(wild Malaysian banana) hypothetical protein</fullName>
    </submittedName>
</protein>
<feature type="compositionally biased region" description="Polar residues" evidence="2">
    <location>
        <begin position="527"/>
        <end position="538"/>
    </location>
</feature>
<accession>A0A804KW83</accession>
<feature type="compositionally biased region" description="Basic and acidic residues" evidence="2">
    <location>
        <begin position="497"/>
        <end position="507"/>
    </location>
</feature>
<feature type="compositionally biased region" description="Polar residues" evidence="2">
    <location>
        <begin position="469"/>
        <end position="478"/>
    </location>
</feature>
<feature type="region of interest" description="Disordered" evidence="2">
    <location>
        <begin position="1"/>
        <end position="25"/>
    </location>
</feature>
<proteinExistence type="predicted"/>
<feature type="region of interest" description="Disordered" evidence="2">
    <location>
        <begin position="469"/>
        <end position="552"/>
    </location>
</feature>
<dbReference type="AlphaFoldDB" id="A0A804KW83"/>
<evidence type="ECO:0000256" key="1">
    <source>
        <dbReference type="SAM" id="Coils"/>
    </source>
</evidence>
<feature type="compositionally biased region" description="Basic and acidic residues" evidence="2">
    <location>
        <begin position="517"/>
        <end position="526"/>
    </location>
</feature>
<dbReference type="InterPro" id="IPR043424">
    <property type="entry name" value="BLT-like"/>
</dbReference>
<evidence type="ECO:0000313" key="4">
    <source>
        <dbReference type="EnsemblPlants" id="Ma10_p14750.1"/>
    </source>
</evidence>
<sequence length="710" mass="79750">MEGDKAAAAAIDEGEGDGAGKEAPLGVKLRRAISANRRGGLCTPVPSWKLEEPGLSDPDKAQPHRRSVSARKLGAGLWEIQDVLTMSAAGRRGARIRRHRRDGKALEDGIGPSHILGHEDLPQSVGSLRRHVEASSIKHQHLHEGNSHNLQPVSPASYTSSYKIAPFNLAITHSSATDLKDKFGDAGYGLRTSTELLKVLNHIWSLEEHNESNASLVKALKGELEHARARIQELMQEQHAYRGEMDHLMKQVTEDKIIRKEKEQQRIKAVVQSIRDELEDERRLRKRSESLHRKLGKELSEAKAAFMKAAKDLENVRKTNGLLEDLCDEFAKGIRDYEHEVRQLKQRSVKVCDHKVDRLVLHISEAWLDEREQMNIAEARGDIANKTMVADRLRSEIEAFIQASRSSVSNNGYLYENHEKREINLRRQSLESVHLNGAASAPQDADDDDDSVASDLHCFELNMGASNTVSIDQQQRNGHNVVEKFDSSRTKRSTFSVEERGSSEKSKNQISSSLHLKCREEKDETKSCGSQMQLSNRTQGKHPDSNPESEGRVADHIRINKPQVFSHFHALEVSQDMKMKWDNGRRLDHLIANSVNNVAENSECCKVDHNISHGDEHHSHSSSKDHFLVASEGIASGHFRNTSSNLNCIEQHKSPDVDISRSSSKLAEGVKENTLKARLLEARLEGQQARLKASDNEKKQVMPIRRYFGE</sequence>
<dbReference type="PANTHER" id="PTHR31071:SF9">
    <property type="entry name" value="INTRACELLULAR PROTEIN TRANSPORT PROTEIN USO1-RELATED"/>
    <property type="match status" value="1"/>
</dbReference>
<evidence type="ECO:0000313" key="5">
    <source>
        <dbReference type="Proteomes" id="UP000012960"/>
    </source>
</evidence>
<reference evidence="3" key="1">
    <citation type="submission" date="2021-03" db="EMBL/GenBank/DDBJ databases">
        <authorList>
            <consortium name="Genoscope - CEA"/>
            <person name="William W."/>
        </authorList>
    </citation>
    <scope>NUCLEOTIDE SEQUENCE</scope>
    <source>
        <strain evidence="3">Doubled-haploid Pahang</strain>
    </source>
</reference>
<gene>
    <name evidence="3" type="ORF">GSMUA_317660.1</name>
</gene>
<keyword evidence="1" id="KW-0175">Coiled coil</keyword>
<dbReference type="EnsemblPlants" id="Ma10_t14750.1">
    <property type="protein sequence ID" value="Ma10_p14750.1"/>
    <property type="gene ID" value="Ma10_g14750"/>
</dbReference>
<dbReference type="InParanoid" id="A0A804KW83"/>
<name>A0A804KW83_MUSAM</name>
<dbReference type="Proteomes" id="UP000012960">
    <property type="component" value="Unplaced"/>
</dbReference>
<evidence type="ECO:0000313" key="3">
    <source>
        <dbReference type="EMBL" id="CAG1853540.1"/>
    </source>
</evidence>